<keyword evidence="3" id="KW-1185">Reference proteome</keyword>
<dbReference type="InterPro" id="IPR036390">
    <property type="entry name" value="WH_DNA-bd_sf"/>
</dbReference>
<dbReference type="EMBL" id="AKVJ01000066">
    <property type="protein sequence ID" value="EIW16485.1"/>
    <property type="molecule type" value="Genomic_DNA"/>
</dbReference>
<reference evidence="2 3" key="1">
    <citation type="journal article" date="2012" name="J. Bacteriol.">
        <title>Draft Genome Sequences for Two Metal-Reducing Pelosinus fermentans Strains Isolated from a Cr(VI)-Contaminated Site and for Type Strain R7.</title>
        <authorList>
            <person name="Brown S.D."/>
            <person name="Podar M."/>
            <person name="Klingeman D.M."/>
            <person name="Johnson C.M."/>
            <person name="Yang Z.K."/>
            <person name="Utturkar S.M."/>
            <person name="Land M.L."/>
            <person name="Mosher J.J."/>
            <person name="Hurt R.A.Jr."/>
            <person name="Phelps T.J."/>
            <person name="Palumbo A.V."/>
            <person name="Arkin A.P."/>
            <person name="Hazen T.C."/>
            <person name="Elias D.A."/>
        </authorList>
    </citation>
    <scope>NUCLEOTIDE SEQUENCE [LARGE SCALE GENOMIC DNA]</scope>
    <source>
        <strain evidence="2 3">B4</strain>
    </source>
</reference>
<dbReference type="Gene3D" id="1.10.10.10">
    <property type="entry name" value="Winged helix-like DNA-binding domain superfamily/Winged helix DNA-binding domain"/>
    <property type="match status" value="1"/>
</dbReference>
<dbReference type="InterPro" id="IPR001845">
    <property type="entry name" value="HTH_ArsR_DNA-bd_dom"/>
</dbReference>
<dbReference type="GO" id="GO:0003700">
    <property type="term" value="F:DNA-binding transcription factor activity"/>
    <property type="evidence" value="ECO:0007669"/>
    <property type="project" value="InterPro"/>
</dbReference>
<proteinExistence type="predicted"/>
<evidence type="ECO:0000313" key="2">
    <source>
        <dbReference type="EMBL" id="EIW16485.1"/>
    </source>
</evidence>
<comment type="caution">
    <text evidence="2">The sequence shown here is derived from an EMBL/GenBank/DDBJ whole genome shotgun (WGS) entry which is preliminary data.</text>
</comment>
<sequence length="38" mass="4263">MIEVAVMDVVEILKALGDGTRLRILHLLYKETLCVGHL</sequence>
<protein>
    <recommendedName>
        <fullName evidence="1">HTH arsR-type domain-containing protein</fullName>
    </recommendedName>
</protein>
<feature type="domain" description="HTH arsR-type" evidence="1">
    <location>
        <begin position="1"/>
        <end position="38"/>
    </location>
</feature>
<dbReference type="PATRIC" id="fig|1149862.3.peg.4011"/>
<evidence type="ECO:0000313" key="3">
    <source>
        <dbReference type="Proteomes" id="UP000004324"/>
    </source>
</evidence>
<gene>
    <name evidence="2" type="ORF">FB4_0996</name>
</gene>
<dbReference type="Proteomes" id="UP000004324">
    <property type="component" value="Unassembled WGS sequence"/>
</dbReference>
<organism evidence="2 3">
    <name type="scientific">Pelosinus fermentans B4</name>
    <dbReference type="NCBI Taxonomy" id="1149862"/>
    <lineage>
        <taxon>Bacteria</taxon>
        <taxon>Bacillati</taxon>
        <taxon>Bacillota</taxon>
        <taxon>Negativicutes</taxon>
        <taxon>Selenomonadales</taxon>
        <taxon>Sporomusaceae</taxon>
        <taxon>Pelosinus</taxon>
    </lineage>
</organism>
<dbReference type="AlphaFoldDB" id="I8RFL2"/>
<evidence type="ECO:0000259" key="1">
    <source>
        <dbReference type="PROSITE" id="PS50987"/>
    </source>
</evidence>
<dbReference type="SUPFAM" id="SSF46785">
    <property type="entry name" value="Winged helix' DNA-binding domain"/>
    <property type="match status" value="1"/>
</dbReference>
<name>I8RFL2_9FIRM</name>
<dbReference type="PROSITE" id="PS50987">
    <property type="entry name" value="HTH_ARSR_2"/>
    <property type="match status" value="1"/>
</dbReference>
<accession>I8RFL2</accession>
<dbReference type="InterPro" id="IPR036388">
    <property type="entry name" value="WH-like_DNA-bd_sf"/>
</dbReference>